<sequence>MKPLDDSQRDETDFIVTDLVPQLPISMSLFNHISDQQGQLDNSLVVVDGQGAHGEDVVADCMDTDAGDMTVETDGPVCETSVAQIPGSGSPAPDQDAAASGHQPWDVIDLATDDGNSDDGNSDDGNSDDDANQSRDSGTRATLELLYQGRLAGAICWYPCTA</sequence>
<organism evidence="2 3">
    <name type="scientific">Hypocrea virens (strain Gv29-8 / FGSC 10586)</name>
    <name type="common">Gliocladium virens</name>
    <name type="synonym">Trichoderma virens</name>
    <dbReference type="NCBI Taxonomy" id="413071"/>
    <lineage>
        <taxon>Eukaryota</taxon>
        <taxon>Fungi</taxon>
        <taxon>Dikarya</taxon>
        <taxon>Ascomycota</taxon>
        <taxon>Pezizomycotina</taxon>
        <taxon>Sordariomycetes</taxon>
        <taxon>Hypocreomycetidae</taxon>
        <taxon>Hypocreales</taxon>
        <taxon>Hypocreaceae</taxon>
        <taxon>Trichoderma</taxon>
    </lineage>
</organism>
<dbReference type="RefSeq" id="XP_013950125.1">
    <property type="nucleotide sequence ID" value="XM_014094650.1"/>
</dbReference>
<evidence type="ECO:0000313" key="3">
    <source>
        <dbReference type="Proteomes" id="UP000007115"/>
    </source>
</evidence>
<feature type="region of interest" description="Disordered" evidence="1">
    <location>
        <begin position="80"/>
        <end position="138"/>
    </location>
</feature>
<dbReference type="EMBL" id="ABDF02000091">
    <property type="protein sequence ID" value="EHK15917.1"/>
    <property type="molecule type" value="Genomic_DNA"/>
</dbReference>
<dbReference type="HOGENOM" id="CLU_1635641_0_0_1"/>
<dbReference type="AlphaFoldDB" id="G9NAQ6"/>
<dbReference type="GeneID" id="25792112"/>
<feature type="compositionally biased region" description="Acidic residues" evidence="1">
    <location>
        <begin position="111"/>
        <end position="131"/>
    </location>
</feature>
<gene>
    <name evidence="2" type="ORF">TRIVIDRAFT_227854</name>
</gene>
<dbReference type="VEuPathDB" id="FungiDB:TRIVIDRAFT_227854"/>
<dbReference type="Proteomes" id="UP000007115">
    <property type="component" value="Unassembled WGS sequence"/>
</dbReference>
<name>G9NAQ6_HYPVG</name>
<evidence type="ECO:0000313" key="2">
    <source>
        <dbReference type="EMBL" id="EHK15917.1"/>
    </source>
</evidence>
<accession>G9NAQ6</accession>
<keyword evidence="3" id="KW-1185">Reference proteome</keyword>
<proteinExistence type="predicted"/>
<dbReference type="InParanoid" id="G9NAQ6"/>
<reference evidence="2 3" key="1">
    <citation type="journal article" date="2011" name="Genome Biol.">
        <title>Comparative genome sequence analysis underscores mycoparasitism as the ancestral life style of Trichoderma.</title>
        <authorList>
            <person name="Kubicek C.P."/>
            <person name="Herrera-Estrella A."/>
            <person name="Seidl-Seiboth V."/>
            <person name="Martinez D.A."/>
            <person name="Druzhinina I.S."/>
            <person name="Thon M."/>
            <person name="Zeilinger S."/>
            <person name="Casas-Flores S."/>
            <person name="Horwitz B.A."/>
            <person name="Mukherjee P.K."/>
            <person name="Mukherjee M."/>
            <person name="Kredics L."/>
            <person name="Alcaraz L.D."/>
            <person name="Aerts A."/>
            <person name="Antal Z."/>
            <person name="Atanasova L."/>
            <person name="Cervantes-Badillo M.G."/>
            <person name="Challacombe J."/>
            <person name="Chertkov O."/>
            <person name="McCluskey K."/>
            <person name="Coulpier F."/>
            <person name="Deshpande N."/>
            <person name="von Doehren H."/>
            <person name="Ebbole D.J."/>
            <person name="Esquivel-Naranjo E.U."/>
            <person name="Fekete E."/>
            <person name="Flipphi M."/>
            <person name="Glaser F."/>
            <person name="Gomez-Rodriguez E.Y."/>
            <person name="Gruber S."/>
            <person name="Han C."/>
            <person name="Henrissat B."/>
            <person name="Hermosa R."/>
            <person name="Hernandez-Onate M."/>
            <person name="Karaffa L."/>
            <person name="Kosti I."/>
            <person name="Le Crom S."/>
            <person name="Lindquist E."/>
            <person name="Lucas S."/>
            <person name="Luebeck M."/>
            <person name="Luebeck P.S."/>
            <person name="Margeot A."/>
            <person name="Metz B."/>
            <person name="Misra M."/>
            <person name="Nevalainen H."/>
            <person name="Omann M."/>
            <person name="Packer N."/>
            <person name="Perrone G."/>
            <person name="Uresti-Rivera E.E."/>
            <person name="Salamov A."/>
            <person name="Schmoll M."/>
            <person name="Seiboth B."/>
            <person name="Shapiro H."/>
            <person name="Sukno S."/>
            <person name="Tamayo-Ramos J.A."/>
            <person name="Tisch D."/>
            <person name="Wiest A."/>
            <person name="Wilkinson H.H."/>
            <person name="Zhang M."/>
            <person name="Coutinho P.M."/>
            <person name="Kenerley C.M."/>
            <person name="Monte E."/>
            <person name="Baker S.E."/>
            <person name="Grigoriev I.V."/>
        </authorList>
    </citation>
    <scope>NUCLEOTIDE SEQUENCE [LARGE SCALE GENOMIC DNA]</scope>
    <source>
        <strain evidence="3">Gv29-8 / FGSC 10586</strain>
    </source>
</reference>
<evidence type="ECO:0000256" key="1">
    <source>
        <dbReference type="SAM" id="MobiDB-lite"/>
    </source>
</evidence>
<comment type="caution">
    <text evidence="2">The sequence shown here is derived from an EMBL/GenBank/DDBJ whole genome shotgun (WGS) entry which is preliminary data.</text>
</comment>
<protein>
    <submittedName>
        <fullName evidence="2">Uncharacterized protein</fullName>
    </submittedName>
</protein>